<dbReference type="PANTHER" id="PTHR33824">
    <property type="entry name" value="POLYKETIDE CYCLASE/DEHYDRASE AND LIPID TRANSPORT SUPERFAMILY PROTEIN"/>
    <property type="match status" value="1"/>
</dbReference>
<evidence type="ECO:0000313" key="3">
    <source>
        <dbReference type="Proteomes" id="UP000199649"/>
    </source>
</evidence>
<reference evidence="3" key="1">
    <citation type="submission" date="2016-10" db="EMBL/GenBank/DDBJ databases">
        <authorList>
            <person name="Varghese N."/>
            <person name="Submissions S."/>
        </authorList>
    </citation>
    <scope>NUCLEOTIDE SEQUENCE [LARGE SCALE GENOMIC DNA]</scope>
    <source>
        <strain evidence="3">DSM 22965</strain>
    </source>
</reference>
<dbReference type="InterPro" id="IPR047137">
    <property type="entry name" value="ORF3"/>
</dbReference>
<evidence type="ECO:0000259" key="1">
    <source>
        <dbReference type="Pfam" id="PF03364"/>
    </source>
</evidence>
<feature type="domain" description="Coenzyme Q-binding protein COQ10 START" evidence="1">
    <location>
        <begin position="10"/>
        <end position="110"/>
    </location>
</feature>
<accession>A0A1H1N5W5</accession>
<proteinExistence type="predicted"/>
<dbReference type="OrthoDB" id="5115710at2"/>
<dbReference type="RefSeq" id="WP_092666146.1">
    <property type="nucleotide sequence ID" value="NZ_LT629734.1"/>
</dbReference>
<dbReference type="PANTHER" id="PTHR33824:SF7">
    <property type="entry name" value="POLYKETIDE CYCLASE_DEHYDRASE AND LIPID TRANSPORT SUPERFAMILY PROTEIN"/>
    <property type="match status" value="1"/>
</dbReference>
<dbReference type="STRING" id="684552.SAMN04489719_1181"/>
<gene>
    <name evidence="2" type="ORF">SAMN04489719_1181</name>
</gene>
<sequence>MLQVDDHFEVAAPRDEVWRAWTDFERFPSFMTGVDSVYAETSERLRWRLSIAGVQPSLYAIVIERVEGRRIAWVSVDQSTMGWWIDLDDADGGGTRVTVRIIWSPRGDAPAAPGARELDELTIRCDLQRFRASLEGALQRAA</sequence>
<keyword evidence="3" id="KW-1185">Reference proteome</keyword>
<organism evidence="2 3">
    <name type="scientific">Agrococcus carbonis</name>
    <dbReference type="NCBI Taxonomy" id="684552"/>
    <lineage>
        <taxon>Bacteria</taxon>
        <taxon>Bacillati</taxon>
        <taxon>Actinomycetota</taxon>
        <taxon>Actinomycetes</taxon>
        <taxon>Micrococcales</taxon>
        <taxon>Microbacteriaceae</taxon>
        <taxon>Agrococcus</taxon>
    </lineage>
</organism>
<dbReference type="InterPro" id="IPR023393">
    <property type="entry name" value="START-like_dom_sf"/>
</dbReference>
<dbReference type="Gene3D" id="3.30.530.20">
    <property type="match status" value="1"/>
</dbReference>
<dbReference type="Pfam" id="PF03364">
    <property type="entry name" value="Polyketide_cyc"/>
    <property type="match status" value="1"/>
</dbReference>
<name>A0A1H1N5W5_9MICO</name>
<dbReference type="AlphaFoldDB" id="A0A1H1N5W5"/>
<dbReference type="SUPFAM" id="SSF55961">
    <property type="entry name" value="Bet v1-like"/>
    <property type="match status" value="1"/>
</dbReference>
<dbReference type="EMBL" id="LT629734">
    <property type="protein sequence ID" value="SDR94376.1"/>
    <property type="molecule type" value="Genomic_DNA"/>
</dbReference>
<dbReference type="Proteomes" id="UP000199649">
    <property type="component" value="Chromosome I"/>
</dbReference>
<dbReference type="InterPro" id="IPR005031">
    <property type="entry name" value="COQ10_START"/>
</dbReference>
<evidence type="ECO:0000313" key="2">
    <source>
        <dbReference type="EMBL" id="SDR94376.1"/>
    </source>
</evidence>
<protein>
    <submittedName>
        <fullName evidence="2">Polyketide cyclase / dehydrase and lipid transport</fullName>
    </submittedName>
</protein>